<accession>A0A4Q2U4F9</accession>
<dbReference type="RefSeq" id="WP_129227456.1">
    <property type="nucleotide sequence ID" value="NZ_QYBB01000014.1"/>
</dbReference>
<reference evidence="1 2" key="2">
    <citation type="submission" date="2019-02" db="EMBL/GenBank/DDBJ databases">
        <title>'Lichenibacterium ramalinii' gen. nov. sp. nov., 'Lichenibacterium minor' gen. nov. sp. nov.</title>
        <authorList>
            <person name="Pankratov T."/>
        </authorList>
    </citation>
    <scope>NUCLEOTIDE SEQUENCE [LARGE SCALE GENOMIC DNA]</scope>
    <source>
        <strain evidence="1 2">RmlP026</strain>
    </source>
</reference>
<dbReference type="SUPFAM" id="SSF103025">
    <property type="entry name" value="Folate-binding domain"/>
    <property type="match status" value="1"/>
</dbReference>
<dbReference type="OrthoDB" id="9814782at2"/>
<protein>
    <submittedName>
        <fullName evidence="1">Sarcosine oxidase subunit gamma</fullName>
    </submittedName>
</protein>
<reference evidence="1 2" key="1">
    <citation type="submission" date="2018-12" db="EMBL/GenBank/DDBJ databases">
        <authorList>
            <person name="Grouzdev D.S."/>
            <person name="Krutkina M.S."/>
        </authorList>
    </citation>
    <scope>NUCLEOTIDE SEQUENCE [LARGE SCALE GENOMIC DNA]</scope>
    <source>
        <strain evidence="1 2">RmlP026</strain>
    </source>
</reference>
<gene>
    <name evidence="1" type="ORF">D3273_13740</name>
</gene>
<dbReference type="Proteomes" id="UP000290759">
    <property type="component" value="Unassembled WGS sequence"/>
</dbReference>
<proteinExistence type="predicted"/>
<dbReference type="Gene3D" id="3.30.70.1520">
    <property type="entry name" value="Heterotetrameric sarcosine oxidase"/>
    <property type="match status" value="1"/>
</dbReference>
<organism evidence="1 2">
    <name type="scientific">Lichenibacterium minor</name>
    <dbReference type="NCBI Taxonomy" id="2316528"/>
    <lineage>
        <taxon>Bacteria</taxon>
        <taxon>Pseudomonadati</taxon>
        <taxon>Pseudomonadota</taxon>
        <taxon>Alphaproteobacteria</taxon>
        <taxon>Hyphomicrobiales</taxon>
        <taxon>Lichenihabitantaceae</taxon>
        <taxon>Lichenibacterium</taxon>
    </lineage>
</organism>
<evidence type="ECO:0000313" key="1">
    <source>
        <dbReference type="EMBL" id="RYC31439.1"/>
    </source>
</evidence>
<evidence type="ECO:0000313" key="2">
    <source>
        <dbReference type="Proteomes" id="UP000290759"/>
    </source>
</evidence>
<dbReference type="Pfam" id="PF04268">
    <property type="entry name" value="SoxG"/>
    <property type="match status" value="1"/>
</dbReference>
<name>A0A4Q2U4F9_9HYPH</name>
<sequence length="186" mass="19228">MADPSIARTAPRADPPGAGALVSLGLVPPATRFSFRGDAAAADGCGRALGLALPRVACRSAEAGDRAVLWLGPDEWLVLAPEAETVPLFAAVEAALAGVPHALVDVSHRQVGFAVLGRLAPALLNAGCPLDLDLSAFPIGACTRTVLAKCDVVLWRRGPDAFRLEVNRSFADYLAGTLRVAERGLG</sequence>
<dbReference type="InterPro" id="IPR027266">
    <property type="entry name" value="TrmE/GcvT-like"/>
</dbReference>
<dbReference type="EMBL" id="QYBB01000014">
    <property type="protein sequence ID" value="RYC31439.1"/>
    <property type="molecule type" value="Genomic_DNA"/>
</dbReference>
<comment type="caution">
    <text evidence="1">The sequence shown here is derived from an EMBL/GenBank/DDBJ whole genome shotgun (WGS) entry which is preliminary data.</text>
</comment>
<keyword evidence="2" id="KW-1185">Reference proteome</keyword>
<dbReference type="Gene3D" id="3.30.1360.120">
    <property type="entry name" value="Probable tRNA modification gtpase trme, domain 1"/>
    <property type="match status" value="1"/>
</dbReference>
<dbReference type="AlphaFoldDB" id="A0A4Q2U4F9"/>
<dbReference type="InterPro" id="IPR007375">
    <property type="entry name" value="SoxG"/>
</dbReference>